<organism evidence="3 4">
    <name type="scientific">Halteria grandinella</name>
    <dbReference type="NCBI Taxonomy" id="5974"/>
    <lineage>
        <taxon>Eukaryota</taxon>
        <taxon>Sar</taxon>
        <taxon>Alveolata</taxon>
        <taxon>Ciliophora</taxon>
        <taxon>Intramacronucleata</taxon>
        <taxon>Spirotrichea</taxon>
        <taxon>Stichotrichia</taxon>
        <taxon>Sporadotrichida</taxon>
        <taxon>Halteriidae</taxon>
        <taxon>Halteria</taxon>
    </lineage>
</organism>
<keyword evidence="2" id="KW-1133">Transmembrane helix</keyword>
<protein>
    <submittedName>
        <fullName evidence="3">Uncharacterized protein</fullName>
    </submittedName>
</protein>
<feature type="compositionally biased region" description="Polar residues" evidence="1">
    <location>
        <begin position="498"/>
        <end position="514"/>
    </location>
</feature>
<dbReference type="AlphaFoldDB" id="A0A8J8NFB8"/>
<gene>
    <name evidence="3" type="ORF">FGO68_gene12963</name>
</gene>
<dbReference type="PANTHER" id="PTHR31398:SF0">
    <property type="entry name" value="MEIOTIC NUCLEAR DIVISION PROTEIN 1 HOMOLOG"/>
    <property type="match status" value="1"/>
</dbReference>
<dbReference type="GO" id="GO:0005634">
    <property type="term" value="C:nucleus"/>
    <property type="evidence" value="ECO:0007669"/>
    <property type="project" value="TreeGrafter"/>
</dbReference>
<evidence type="ECO:0000313" key="3">
    <source>
        <dbReference type="EMBL" id="TNV73470.1"/>
    </source>
</evidence>
<evidence type="ECO:0000313" key="4">
    <source>
        <dbReference type="Proteomes" id="UP000785679"/>
    </source>
</evidence>
<feature type="compositionally biased region" description="Basic and acidic residues" evidence="1">
    <location>
        <begin position="236"/>
        <end position="245"/>
    </location>
</feature>
<sequence>MTQTLSIAMINSYFDFSDYTRRDLDDEENIDSVGVIKQYIDDRFFIEIDPTRSKKANIFLMKSEANLQDDYIQLGQSDDIDFVEIYNKHVYENQYTDVNGYLISFYLRYDSQYNSYNRQIYSIMAFLGDVGGLFSSLFSIGAIFISFINHRLFISAILKNLYQVKSFNHDESVSIVEKVEEQHDIEIDNSNGETYLKRTNNANTQRVKIQTSNDQEVEVATNRGGEQTFNATRNQSEPHEPEAESKMPIEQLIKDREAIFLGSSTIQKILMNIVNRKRFSYTGKDIIAFLLRCLCVRKTKLKLWKGTKGGWNQVMRKHFHYKEGEDKLFDELDVITLLKSMRRVKLLTQTLLTQTQKMVLKFQRKNLIESNSSSGDSDTNNKFETVSLMESNEPMMRLVVYSKIKHMISQFSNTRLHEIDRRLLRGLFVKHIKDFDEEYKEKMKKKPLIDRLQTKLKIVQNTELSDHEGSMVSSNKEDIVEVYSQFESARRKRKVKKNSNTEQFKRIQNQQQEASIDEDLELSQSALQSGGRVLQSQALPNRGLGPVFPLQVPSINFNTIELDKNVNDGSLTQRFKPGENDVVGPDTFSSRYHLGEMKSGRLRMVREELAQEKYPIPEQEQETIFAPTIIKPSAERPIMKLNRRAFMDEEDA</sequence>
<dbReference type="Proteomes" id="UP000785679">
    <property type="component" value="Unassembled WGS sequence"/>
</dbReference>
<keyword evidence="2" id="KW-0812">Transmembrane</keyword>
<dbReference type="GO" id="GO:0007131">
    <property type="term" value="P:reciprocal meiotic recombination"/>
    <property type="evidence" value="ECO:0007669"/>
    <property type="project" value="TreeGrafter"/>
</dbReference>
<comment type="caution">
    <text evidence="3">The sequence shown here is derived from an EMBL/GenBank/DDBJ whole genome shotgun (WGS) entry which is preliminary data.</text>
</comment>
<dbReference type="PANTHER" id="PTHR31398">
    <property type="entry name" value="MEIOTIC NUCLEAR DIVISION PROTEIN 1 HOMOLOG"/>
    <property type="match status" value="1"/>
</dbReference>
<evidence type="ECO:0000256" key="1">
    <source>
        <dbReference type="SAM" id="MobiDB-lite"/>
    </source>
</evidence>
<feature type="region of interest" description="Disordered" evidence="1">
    <location>
        <begin position="491"/>
        <end position="515"/>
    </location>
</feature>
<name>A0A8J8NFB8_HALGN</name>
<dbReference type="OrthoDB" id="322516at2759"/>
<reference evidence="3" key="1">
    <citation type="submission" date="2019-06" db="EMBL/GenBank/DDBJ databases">
        <authorList>
            <person name="Zheng W."/>
        </authorList>
    </citation>
    <scope>NUCLEOTIDE SEQUENCE</scope>
    <source>
        <strain evidence="3">QDHG01</strain>
    </source>
</reference>
<dbReference type="EMBL" id="RRYP01018810">
    <property type="protein sequence ID" value="TNV73470.1"/>
    <property type="molecule type" value="Genomic_DNA"/>
</dbReference>
<feature type="region of interest" description="Disordered" evidence="1">
    <location>
        <begin position="225"/>
        <end position="245"/>
    </location>
</feature>
<feature type="transmembrane region" description="Helical" evidence="2">
    <location>
        <begin position="123"/>
        <end position="148"/>
    </location>
</feature>
<evidence type="ECO:0000256" key="2">
    <source>
        <dbReference type="SAM" id="Phobius"/>
    </source>
</evidence>
<keyword evidence="4" id="KW-1185">Reference proteome</keyword>
<accession>A0A8J8NFB8</accession>
<proteinExistence type="predicted"/>
<keyword evidence="2" id="KW-0472">Membrane</keyword>
<feature type="compositionally biased region" description="Polar residues" evidence="1">
    <location>
        <begin position="225"/>
        <end position="235"/>
    </location>
</feature>